<sequence length="203" mass="23572">MTLSMQWWTMALMLLSGLGMGAVFDSYRILSLELKFPRWWLPFLDLLYWVAAALIVFRVLYAGNNGEVRVYVFLGLLLGVTVYYFLFSRMVAAIVRWTILAVRGLIRFIIGMLDWTIVKPLVLLYKLIKVIFSFGAAITIFLLKVVLQLFRPFWLLAKWMLGPVIRPIAGRLGPHLDRLRLGSRLRDAGNRIAERWKKLIRKP</sequence>
<gene>
    <name evidence="2" type="primary">yabQ</name>
    <name evidence="2" type="ORF">ACFSW5_20165</name>
</gene>
<dbReference type="InterPro" id="IPR019074">
    <property type="entry name" value="YabQ"/>
</dbReference>
<feature type="transmembrane region" description="Helical" evidence="1">
    <location>
        <begin position="94"/>
        <end position="118"/>
    </location>
</feature>
<evidence type="ECO:0000313" key="3">
    <source>
        <dbReference type="Proteomes" id="UP001597493"/>
    </source>
</evidence>
<dbReference type="EMBL" id="JBHUMY010000030">
    <property type="protein sequence ID" value="MFD2662578.1"/>
    <property type="molecule type" value="Genomic_DNA"/>
</dbReference>
<feature type="transmembrane region" description="Helical" evidence="1">
    <location>
        <begin position="68"/>
        <end position="87"/>
    </location>
</feature>
<comment type="caution">
    <text evidence="2">The sequence shown here is derived from an EMBL/GenBank/DDBJ whole genome shotgun (WGS) entry which is preliminary data.</text>
</comment>
<proteinExistence type="predicted"/>
<evidence type="ECO:0000313" key="2">
    <source>
        <dbReference type="EMBL" id="MFD2662578.1"/>
    </source>
</evidence>
<keyword evidence="1" id="KW-1133">Transmembrane helix</keyword>
<keyword evidence="1" id="KW-0472">Membrane</keyword>
<dbReference type="RefSeq" id="WP_379277094.1">
    <property type="nucleotide sequence ID" value="NZ_JBHUGT010000043.1"/>
</dbReference>
<evidence type="ECO:0000256" key="1">
    <source>
        <dbReference type="SAM" id="Phobius"/>
    </source>
</evidence>
<name>A0ABW5R194_9BACL</name>
<keyword evidence="3" id="KW-1185">Reference proteome</keyword>
<accession>A0ABW5R194</accession>
<dbReference type="Proteomes" id="UP001597493">
    <property type="component" value="Unassembled WGS sequence"/>
</dbReference>
<feature type="transmembrane region" description="Helical" evidence="1">
    <location>
        <begin position="130"/>
        <end position="150"/>
    </location>
</feature>
<keyword evidence="1" id="KW-0812">Transmembrane</keyword>
<reference evidence="3" key="1">
    <citation type="journal article" date="2019" name="Int. J. Syst. Evol. Microbiol.">
        <title>The Global Catalogue of Microorganisms (GCM) 10K type strain sequencing project: providing services to taxonomists for standard genome sequencing and annotation.</title>
        <authorList>
            <consortium name="The Broad Institute Genomics Platform"/>
            <consortium name="The Broad Institute Genome Sequencing Center for Infectious Disease"/>
            <person name="Wu L."/>
            <person name="Ma J."/>
        </authorList>
    </citation>
    <scope>NUCLEOTIDE SEQUENCE [LARGE SCALE GENOMIC DNA]</scope>
    <source>
        <strain evidence="3">TISTR 1827</strain>
    </source>
</reference>
<protein>
    <submittedName>
        <fullName evidence="2">Spore cortex biosynthesis protein YabQ</fullName>
    </submittedName>
</protein>
<dbReference type="NCBIfam" id="TIGR02893">
    <property type="entry name" value="spore_yabQ"/>
    <property type="match status" value="1"/>
</dbReference>
<feature type="transmembrane region" description="Helical" evidence="1">
    <location>
        <begin position="6"/>
        <end position="27"/>
    </location>
</feature>
<feature type="transmembrane region" description="Helical" evidence="1">
    <location>
        <begin position="39"/>
        <end position="62"/>
    </location>
</feature>
<dbReference type="Pfam" id="PF09578">
    <property type="entry name" value="Spore_YabQ"/>
    <property type="match status" value="1"/>
</dbReference>
<organism evidence="2 3">
    <name type="scientific">Paenibacillus thailandensis</name>
    <dbReference type="NCBI Taxonomy" id="393250"/>
    <lineage>
        <taxon>Bacteria</taxon>
        <taxon>Bacillati</taxon>
        <taxon>Bacillota</taxon>
        <taxon>Bacilli</taxon>
        <taxon>Bacillales</taxon>
        <taxon>Paenibacillaceae</taxon>
        <taxon>Paenibacillus</taxon>
    </lineage>
</organism>